<evidence type="ECO:0000313" key="2">
    <source>
        <dbReference type="EMBL" id="SHK07480.1"/>
    </source>
</evidence>
<dbReference type="InterPro" id="IPR029063">
    <property type="entry name" value="SAM-dependent_MTases_sf"/>
</dbReference>
<dbReference type="SUPFAM" id="SSF53335">
    <property type="entry name" value="S-adenosyl-L-methionine-dependent methyltransferases"/>
    <property type="match status" value="1"/>
</dbReference>
<dbReference type="EMBL" id="FQZO01000016">
    <property type="protein sequence ID" value="SHK07480.1"/>
    <property type="molecule type" value="Genomic_DNA"/>
</dbReference>
<gene>
    <name evidence="2" type="ORF">SAMN05444401_0526</name>
</gene>
<dbReference type="AlphaFoldDB" id="A0A1M6PHT6"/>
<dbReference type="Proteomes" id="UP000184080">
    <property type="component" value="Unassembled WGS sequence"/>
</dbReference>
<feature type="domain" description="Methyltransferase type 11" evidence="1">
    <location>
        <begin position="74"/>
        <end position="175"/>
    </location>
</feature>
<protein>
    <submittedName>
        <fullName evidence="2">Methyltransferase domain-containing protein</fullName>
    </submittedName>
</protein>
<name>A0A1M6PHT6_9CLOT</name>
<dbReference type="Gene3D" id="3.40.50.150">
    <property type="entry name" value="Vaccinia Virus protein VP39"/>
    <property type="match status" value="1"/>
</dbReference>
<dbReference type="GO" id="GO:0008168">
    <property type="term" value="F:methyltransferase activity"/>
    <property type="evidence" value="ECO:0007669"/>
    <property type="project" value="UniProtKB-KW"/>
</dbReference>
<evidence type="ECO:0000313" key="3">
    <source>
        <dbReference type="Proteomes" id="UP000184080"/>
    </source>
</evidence>
<dbReference type="InterPro" id="IPR013216">
    <property type="entry name" value="Methyltransf_11"/>
</dbReference>
<keyword evidence="3" id="KW-1185">Reference proteome</keyword>
<dbReference type="PANTHER" id="PTHR43591">
    <property type="entry name" value="METHYLTRANSFERASE"/>
    <property type="match status" value="1"/>
</dbReference>
<dbReference type="GO" id="GO:0032259">
    <property type="term" value="P:methylation"/>
    <property type="evidence" value="ECO:0007669"/>
    <property type="project" value="UniProtKB-KW"/>
</dbReference>
<dbReference type="Pfam" id="PF08241">
    <property type="entry name" value="Methyltransf_11"/>
    <property type="match status" value="1"/>
</dbReference>
<keyword evidence="2" id="KW-0808">Transferase</keyword>
<dbReference type="CDD" id="cd02440">
    <property type="entry name" value="AdoMet_MTases"/>
    <property type="match status" value="1"/>
</dbReference>
<proteinExistence type="predicted"/>
<sequence>MFLINYKLYCTVISYDEKIIYSFKKGEEELLNVIKYYEHHDEDNRITSTNARKIEFIITTSTLDKYIRKEHKILEVGAGTGVYSFYYADKGNEVVATDLTPNHVEIIKEKLSMRDKKVNLYAEVVDATDLSRYESESFDVVTCMGPMYHLTEVSLRNKCIEECLRVLKKDGILAISYINKHYILNSVMLRDSKYLNKGFIDKILNTGVISEGENECFWTDAFFTTPSEMESFISNYNIQIVDHVATDGITPLVRNYVDKMNDTEHSQWLYYLLTSCRDKDILGISNHCLLLVKKV</sequence>
<organism evidence="2 3">
    <name type="scientific">Clostridium amylolyticum</name>
    <dbReference type="NCBI Taxonomy" id="1121298"/>
    <lineage>
        <taxon>Bacteria</taxon>
        <taxon>Bacillati</taxon>
        <taxon>Bacillota</taxon>
        <taxon>Clostridia</taxon>
        <taxon>Eubacteriales</taxon>
        <taxon>Clostridiaceae</taxon>
        <taxon>Clostridium</taxon>
    </lineage>
</organism>
<dbReference type="STRING" id="1121298.SAMN05444401_0526"/>
<reference evidence="2 3" key="1">
    <citation type="submission" date="2016-11" db="EMBL/GenBank/DDBJ databases">
        <authorList>
            <person name="Jaros S."/>
            <person name="Januszkiewicz K."/>
            <person name="Wedrychowicz H."/>
        </authorList>
    </citation>
    <scope>NUCLEOTIDE SEQUENCE [LARGE SCALE GENOMIC DNA]</scope>
    <source>
        <strain evidence="2 3">DSM 21864</strain>
    </source>
</reference>
<evidence type="ECO:0000259" key="1">
    <source>
        <dbReference type="Pfam" id="PF08241"/>
    </source>
</evidence>
<accession>A0A1M6PHT6</accession>
<keyword evidence="2" id="KW-0489">Methyltransferase</keyword>